<feature type="region of interest" description="Disordered" evidence="1">
    <location>
        <begin position="49"/>
        <end position="68"/>
    </location>
</feature>
<gene>
    <name evidence="3" type="ORF">M8523_25720</name>
</gene>
<dbReference type="SUPFAM" id="SSF158791">
    <property type="entry name" value="MgtE N-terminal domain-like"/>
    <property type="match status" value="1"/>
</dbReference>
<dbReference type="Proteomes" id="UP001165667">
    <property type="component" value="Unassembled WGS sequence"/>
</dbReference>
<reference evidence="3" key="1">
    <citation type="submission" date="2022-05" db="EMBL/GenBank/DDBJ databases">
        <authorList>
            <person name="Pankratov T."/>
        </authorList>
    </citation>
    <scope>NUCLEOTIDE SEQUENCE</scope>
    <source>
        <strain evidence="3">BP6-180914</strain>
    </source>
</reference>
<accession>A0AA42CMB5</accession>
<sequence length="204" mass="21182">MTADPLRVATLAAFMLCGGLLPCVAAAPAAEQDTAHGVAPVKPATEAASVTPVSPAPPSPVAVATPPANEGQRYCDNIATVAAEARFAWQTKKLTDLQGQVTQRIAELEKKQSELQASLARRDDVMKRAQATLIAIYAKMDVDAAAQQLSLLDDELAAAILTQLTPKQSSAILNGIKPARASQLVGAMTSLPSIDTKAADGKKS</sequence>
<organism evidence="3 4">
    <name type="scientific">Lichenifustis flavocetrariae</name>
    <dbReference type="NCBI Taxonomy" id="2949735"/>
    <lineage>
        <taxon>Bacteria</taxon>
        <taxon>Pseudomonadati</taxon>
        <taxon>Pseudomonadota</taxon>
        <taxon>Alphaproteobacteria</taxon>
        <taxon>Hyphomicrobiales</taxon>
        <taxon>Lichenihabitantaceae</taxon>
        <taxon>Lichenifustis</taxon>
    </lineage>
</organism>
<keyword evidence="4" id="KW-1185">Reference proteome</keyword>
<keyword evidence="2" id="KW-0732">Signal</keyword>
<evidence type="ECO:0000256" key="1">
    <source>
        <dbReference type="SAM" id="MobiDB-lite"/>
    </source>
</evidence>
<feature type="chain" id="PRO_5041462137" evidence="2">
    <location>
        <begin position="26"/>
        <end position="204"/>
    </location>
</feature>
<protein>
    <submittedName>
        <fullName evidence="3">MotE family protein</fullName>
    </submittedName>
</protein>
<evidence type="ECO:0000256" key="2">
    <source>
        <dbReference type="SAM" id="SignalP"/>
    </source>
</evidence>
<dbReference type="AlphaFoldDB" id="A0AA42CMB5"/>
<feature type="signal peptide" evidence="2">
    <location>
        <begin position="1"/>
        <end position="25"/>
    </location>
</feature>
<evidence type="ECO:0000313" key="4">
    <source>
        <dbReference type="Proteomes" id="UP001165667"/>
    </source>
</evidence>
<evidence type="ECO:0000313" key="3">
    <source>
        <dbReference type="EMBL" id="MCW6511386.1"/>
    </source>
</evidence>
<dbReference type="RefSeq" id="WP_282587763.1">
    <property type="nucleotide sequence ID" value="NZ_JAMOIM010000025.1"/>
</dbReference>
<name>A0AA42CMB5_9HYPH</name>
<proteinExistence type="predicted"/>
<dbReference type="EMBL" id="JAMOIM010000025">
    <property type="protein sequence ID" value="MCW6511386.1"/>
    <property type="molecule type" value="Genomic_DNA"/>
</dbReference>
<comment type="caution">
    <text evidence="3">The sequence shown here is derived from an EMBL/GenBank/DDBJ whole genome shotgun (WGS) entry which is preliminary data.</text>
</comment>